<organism evidence="12 13">
    <name type="scientific">Polyrhizophydium stewartii</name>
    <dbReference type="NCBI Taxonomy" id="2732419"/>
    <lineage>
        <taxon>Eukaryota</taxon>
        <taxon>Fungi</taxon>
        <taxon>Fungi incertae sedis</taxon>
        <taxon>Chytridiomycota</taxon>
        <taxon>Chytridiomycota incertae sedis</taxon>
        <taxon>Chytridiomycetes</taxon>
        <taxon>Rhizophydiales</taxon>
        <taxon>Rhizophydiales incertae sedis</taxon>
        <taxon>Polyrhizophydium</taxon>
    </lineage>
</organism>
<dbReference type="Gene3D" id="3.90.1150.10">
    <property type="entry name" value="Aspartate Aminotransferase, domain 1"/>
    <property type="match status" value="1"/>
</dbReference>
<evidence type="ECO:0000313" key="13">
    <source>
        <dbReference type="Proteomes" id="UP001527925"/>
    </source>
</evidence>
<dbReference type="PANTHER" id="PTHR13693">
    <property type="entry name" value="CLASS II AMINOTRANSFERASE/8-AMINO-7-OXONONANOATE SYNTHASE"/>
    <property type="match status" value="1"/>
</dbReference>
<comment type="pathway">
    <text evidence="2">Lipid metabolism; sphingolipid metabolism.</text>
</comment>
<feature type="domain" description="Aminotransferase class I/classII large" evidence="11">
    <location>
        <begin position="176"/>
        <end position="516"/>
    </location>
</feature>
<evidence type="ECO:0000256" key="1">
    <source>
        <dbReference type="ARBA" id="ARBA00001933"/>
    </source>
</evidence>
<name>A0ABR4NB45_9FUNG</name>
<dbReference type="Pfam" id="PF00155">
    <property type="entry name" value="Aminotran_1_2"/>
    <property type="match status" value="1"/>
</dbReference>
<evidence type="ECO:0000256" key="2">
    <source>
        <dbReference type="ARBA" id="ARBA00004760"/>
    </source>
</evidence>
<dbReference type="EC" id="2.3.1.50" evidence="5"/>
<dbReference type="InterPro" id="IPR015424">
    <property type="entry name" value="PyrdxlP-dep_Trfase"/>
</dbReference>
<evidence type="ECO:0000256" key="10">
    <source>
        <dbReference type="ARBA" id="ARBA00023315"/>
    </source>
</evidence>
<dbReference type="InterPro" id="IPR050087">
    <property type="entry name" value="AON_synthase_class-II"/>
</dbReference>
<evidence type="ECO:0000256" key="6">
    <source>
        <dbReference type="ARBA" id="ARBA00022679"/>
    </source>
</evidence>
<gene>
    <name evidence="12" type="primary">LCB1</name>
    <name evidence="12" type="ORF">HK105_203542</name>
</gene>
<dbReference type="InterPro" id="IPR015421">
    <property type="entry name" value="PyrdxlP-dep_Trfase_major"/>
</dbReference>
<dbReference type="InterPro" id="IPR004839">
    <property type="entry name" value="Aminotransferase_I/II_large"/>
</dbReference>
<comment type="pathway">
    <text evidence="3">Sphingolipid metabolism.</text>
</comment>
<proteinExistence type="inferred from homology"/>
<dbReference type="Gene3D" id="3.40.640.10">
    <property type="entry name" value="Type I PLP-dependent aspartate aminotransferase-like (Major domain)"/>
    <property type="match status" value="1"/>
</dbReference>
<reference evidence="12 13" key="1">
    <citation type="submission" date="2023-09" db="EMBL/GenBank/DDBJ databases">
        <title>Pangenome analysis of Batrachochytrium dendrobatidis and related Chytrids.</title>
        <authorList>
            <person name="Yacoub M.N."/>
            <person name="Stajich J.E."/>
            <person name="James T.Y."/>
        </authorList>
    </citation>
    <scope>NUCLEOTIDE SEQUENCE [LARGE SCALE GENOMIC DNA]</scope>
    <source>
        <strain evidence="12 13">JEL0888</strain>
    </source>
</reference>
<keyword evidence="10 12" id="KW-0012">Acyltransferase</keyword>
<keyword evidence="6 12" id="KW-0808">Transferase</keyword>
<keyword evidence="13" id="KW-1185">Reference proteome</keyword>
<keyword evidence="7" id="KW-0663">Pyridoxal phosphate</keyword>
<dbReference type="Proteomes" id="UP001527925">
    <property type="component" value="Unassembled WGS sequence"/>
</dbReference>
<accession>A0ABR4NB45</accession>
<comment type="cofactor">
    <cofactor evidence="1">
        <name>pyridoxal 5'-phosphate</name>
        <dbReference type="ChEBI" id="CHEBI:597326"/>
    </cofactor>
</comment>
<dbReference type="GO" id="GO:0004758">
    <property type="term" value="F:serine C-palmitoyltransferase activity"/>
    <property type="evidence" value="ECO:0007669"/>
    <property type="project" value="UniProtKB-EC"/>
</dbReference>
<evidence type="ECO:0000313" key="12">
    <source>
        <dbReference type="EMBL" id="KAL2916763.1"/>
    </source>
</evidence>
<dbReference type="PANTHER" id="PTHR13693:SF2">
    <property type="entry name" value="SERINE PALMITOYLTRANSFERASE 1"/>
    <property type="match status" value="1"/>
</dbReference>
<keyword evidence="8" id="KW-0746">Sphingolipid metabolism</keyword>
<evidence type="ECO:0000256" key="8">
    <source>
        <dbReference type="ARBA" id="ARBA00022919"/>
    </source>
</evidence>
<evidence type="ECO:0000256" key="7">
    <source>
        <dbReference type="ARBA" id="ARBA00022898"/>
    </source>
</evidence>
<sequence length="537" mass="59057">MSAAPPPESLGNVGLVSEAARETAYQLVMAVNTTYAVAAQLYTSIPGARIVYKYVKASYQNDPYRTLLEVGLVVFMVWYWFNRRYKPGSNDVKLTDKLTATASDNNIARRTQQEIQELIDEWEPEPLVPPLTAFQREELDKLPVLTSAPGLKVKTADGKERLNFSTFNFLGVMNSEEIKDKAIESLRKYGVGTCGPPGFYGTLDVHMELEHRLAAFVQAEAAILYAQGFSCVTSCIPAFAKRGDIVIVDDGANFAVQKGAQISRSHVRYFRHNDMADLERVLKKVHADFAKKPLTRRFIIVEGLYANLGDVCPLPKLLELKKRYKYRLIVEESMSFGVLGPRGAGVADFFGVPPKEIDIMVASLGNALAAAGGFCAGSKEIVEHQRLSSQAYTFSASLPAIMAVGALEALRVLEAKPEVLKTLSDNTALVRAPLEKLDAGYAVTVSGVAESPLVHVQLHLPSRDDAERVLQDVVDQALKDGVLVTRAKYVARQEHNLPPASIRIVVSAGFTRRDAQRCGTVVADALRRVLKQHRIIK</sequence>
<evidence type="ECO:0000256" key="9">
    <source>
        <dbReference type="ARBA" id="ARBA00023098"/>
    </source>
</evidence>
<evidence type="ECO:0000256" key="5">
    <source>
        <dbReference type="ARBA" id="ARBA00013220"/>
    </source>
</evidence>
<dbReference type="SUPFAM" id="SSF53383">
    <property type="entry name" value="PLP-dependent transferases"/>
    <property type="match status" value="1"/>
</dbReference>
<evidence type="ECO:0000259" key="11">
    <source>
        <dbReference type="Pfam" id="PF00155"/>
    </source>
</evidence>
<comment type="similarity">
    <text evidence="4">Belongs to the class-II pyridoxal-phosphate-dependent aminotransferase family.</text>
</comment>
<comment type="caution">
    <text evidence="12">The sequence shown here is derived from an EMBL/GenBank/DDBJ whole genome shotgun (WGS) entry which is preliminary data.</text>
</comment>
<evidence type="ECO:0000256" key="4">
    <source>
        <dbReference type="ARBA" id="ARBA00008392"/>
    </source>
</evidence>
<dbReference type="EMBL" id="JADGIZ020000014">
    <property type="protein sequence ID" value="KAL2916763.1"/>
    <property type="molecule type" value="Genomic_DNA"/>
</dbReference>
<keyword evidence="9" id="KW-0443">Lipid metabolism</keyword>
<dbReference type="InterPro" id="IPR015422">
    <property type="entry name" value="PyrdxlP-dep_Trfase_small"/>
</dbReference>
<protein>
    <recommendedName>
        <fullName evidence="5">serine C-palmitoyltransferase</fullName>
        <ecNumber evidence="5">2.3.1.50</ecNumber>
    </recommendedName>
</protein>
<evidence type="ECO:0000256" key="3">
    <source>
        <dbReference type="ARBA" id="ARBA00004991"/>
    </source>
</evidence>